<evidence type="ECO:0000259" key="3">
    <source>
        <dbReference type="PROSITE" id="PS50887"/>
    </source>
</evidence>
<dbReference type="PROSITE" id="PS50883">
    <property type="entry name" value="EAL"/>
    <property type="match status" value="1"/>
</dbReference>
<dbReference type="CDD" id="cd01949">
    <property type="entry name" value="GGDEF"/>
    <property type="match status" value="1"/>
</dbReference>
<dbReference type="EMBL" id="AKGD01000004">
    <property type="protein sequence ID" value="EIT68060.1"/>
    <property type="molecule type" value="Genomic_DNA"/>
</dbReference>
<protein>
    <submittedName>
        <fullName evidence="4">Uncharacterized protein</fullName>
    </submittedName>
</protein>
<dbReference type="InterPro" id="IPR035919">
    <property type="entry name" value="EAL_sf"/>
</dbReference>
<dbReference type="InterPro" id="IPR029787">
    <property type="entry name" value="Nucleotide_cyclase"/>
</dbReference>
<dbReference type="SMART" id="SM00052">
    <property type="entry name" value="EAL"/>
    <property type="match status" value="1"/>
</dbReference>
<organism evidence="4 5">
    <name type="scientific">Hydrocarboniphaga effusa AP103</name>
    <dbReference type="NCBI Taxonomy" id="1172194"/>
    <lineage>
        <taxon>Bacteria</taxon>
        <taxon>Pseudomonadati</taxon>
        <taxon>Pseudomonadota</taxon>
        <taxon>Gammaproteobacteria</taxon>
        <taxon>Nevskiales</taxon>
        <taxon>Nevskiaceae</taxon>
        <taxon>Hydrocarboniphaga</taxon>
    </lineage>
</organism>
<dbReference type="SMART" id="SM00091">
    <property type="entry name" value="PAS"/>
    <property type="match status" value="1"/>
</dbReference>
<comment type="caution">
    <text evidence="4">The sequence shown here is derived from an EMBL/GenBank/DDBJ whole genome shotgun (WGS) entry which is preliminary data.</text>
</comment>
<dbReference type="PANTHER" id="PTHR33121:SF23">
    <property type="entry name" value="CYCLIC DI-GMP PHOSPHODIESTERASE PDEB"/>
    <property type="match status" value="1"/>
</dbReference>
<dbReference type="SUPFAM" id="SSF55785">
    <property type="entry name" value="PYP-like sensor domain (PAS domain)"/>
    <property type="match status" value="1"/>
</dbReference>
<dbReference type="NCBIfam" id="TIGR00254">
    <property type="entry name" value="GGDEF"/>
    <property type="match status" value="1"/>
</dbReference>
<proteinExistence type="predicted"/>
<keyword evidence="5" id="KW-1185">Reference proteome</keyword>
<dbReference type="InterPro" id="IPR050706">
    <property type="entry name" value="Cyclic-di-GMP_PDE-like"/>
</dbReference>
<dbReference type="Gene3D" id="3.30.450.20">
    <property type="entry name" value="PAS domain"/>
    <property type="match status" value="2"/>
</dbReference>
<keyword evidence="1" id="KW-1133">Transmembrane helix</keyword>
<sequence>MQFKLGLALGLITLALAGLAYWAADELVRSNLVDDRYAYDSESALRLAEKLGADTRDVQRLASTIALLALQSSGPSRTTAMASIPSLIEHSRADSLIVSAGVWPLPKTLDPLAERASEFWLRDASGAFRARGDYNDPAAISYLQESWFTPARYLPADTCFWTPAHREALSKQEVVSCTLAMRDGRGFVGAVTVNLSTIRLNELFARYSQGGKGYSLLIGRDNRLLGISDAAALAFGAQPPTNLVELAQKLPAFNPLALFMHQQNEAFISAAVQSSLYNAATVSALKDASREMSRTEAEASLAAIWNGMSNSQQQAVASQQLQFDSDAVLGEPSFANIIGLPGTHWRLARVVSTRDGLAGVDYLFSRTLMVIGIGLALSILLIYAGVNWLVLRPLRRMTGELAHAESAEDALHLQFNENADNEIGVLSHWHNERVRQLRELMERTIATNSQLVVESDERRTAQEALVKAQERATLALQAVADGVIMTNERAIVEEVNPMAEQLSGLGHRAARGRSFADVFRARSCDPESGQSTPLANLAELSISRGARLEYTSGVFLQRDALPDAEVYVSVTPIRTRLNRVIGAIVVFREISGAITVGGEKPQPEQQTRDVVTGLPNRVACDRALRLLLDSQRAHPRPSVVLSLDVDHLKRINDIAGQQAGDEVLARLGESLASKVGNAGEVFRMGADQFVVLLTNFEPERARIFAEALRELVANTRIYWESQPLSVTVSIGMTPITDDMQSPVDVLARAEDACAAAKRAGRNAVKPYDASLDRAETSIDDSIWVRRIRAGLEQSLFHLTTQWIMPAQAHQSEGHVYEILLALEDEEGFWASHGAFMPVAERHHLVAEMDRWVLRSTLDHLSRYPDTLERLAFCAIQLSGSTLADHSLIEFLADQLQLHPDVPARKLCLEVHENVLSEFPNQAQTFCEAMRTLGVRVAVDQFSGRSSSDVALIRRLHLDFVKIDALQFRSLSTDPVEQMLAESVIRLSRALRKRVVVGNIADAGALEAWRRLGADYLQGATVAKPSPVVFYAPGG</sequence>
<dbReference type="InterPro" id="IPR000160">
    <property type="entry name" value="GGDEF_dom"/>
</dbReference>
<dbReference type="Pfam" id="PF00990">
    <property type="entry name" value="GGDEF"/>
    <property type="match status" value="1"/>
</dbReference>
<keyword evidence="1" id="KW-0472">Membrane</keyword>
<evidence type="ECO:0000259" key="2">
    <source>
        <dbReference type="PROSITE" id="PS50883"/>
    </source>
</evidence>
<evidence type="ECO:0000313" key="5">
    <source>
        <dbReference type="Proteomes" id="UP000003704"/>
    </source>
</evidence>
<dbReference type="Gene3D" id="3.30.70.270">
    <property type="match status" value="1"/>
</dbReference>
<dbReference type="SUPFAM" id="SSF141868">
    <property type="entry name" value="EAL domain-like"/>
    <property type="match status" value="1"/>
</dbReference>
<dbReference type="CDD" id="cd00130">
    <property type="entry name" value="PAS"/>
    <property type="match status" value="1"/>
</dbReference>
<dbReference type="SMART" id="SM00267">
    <property type="entry name" value="GGDEF"/>
    <property type="match status" value="1"/>
</dbReference>
<dbReference type="SUPFAM" id="SSF55073">
    <property type="entry name" value="Nucleotide cyclase"/>
    <property type="match status" value="1"/>
</dbReference>
<dbReference type="RefSeq" id="WP_007187430.1">
    <property type="nucleotide sequence ID" value="NZ_AKGD01000004.1"/>
</dbReference>
<dbReference type="PANTHER" id="PTHR33121">
    <property type="entry name" value="CYCLIC DI-GMP PHOSPHODIESTERASE PDEF"/>
    <property type="match status" value="1"/>
</dbReference>
<dbReference type="CDD" id="cd01948">
    <property type="entry name" value="EAL"/>
    <property type="match status" value="1"/>
</dbReference>
<evidence type="ECO:0000313" key="4">
    <source>
        <dbReference type="EMBL" id="EIT68060.1"/>
    </source>
</evidence>
<dbReference type="InterPro" id="IPR035965">
    <property type="entry name" value="PAS-like_dom_sf"/>
</dbReference>
<feature type="domain" description="GGDEF" evidence="3">
    <location>
        <begin position="636"/>
        <end position="769"/>
    </location>
</feature>
<feature type="domain" description="EAL" evidence="2">
    <location>
        <begin position="780"/>
        <end position="1034"/>
    </location>
</feature>
<dbReference type="Gene3D" id="3.20.20.450">
    <property type="entry name" value="EAL domain"/>
    <property type="match status" value="1"/>
</dbReference>
<dbReference type="Proteomes" id="UP000003704">
    <property type="component" value="Unassembled WGS sequence"/>
</dbReference>
<dbReference type="PROSITE" id="PS50887">
    <property type="entry name" value="GGDEF"/>
    <property type="match status" value="1"/>
</dbReference>
<dbReference type="Pfam" id="PF00563">
    <property type="entry name" value="EAL"/>
    <property type="match status" value="1"/>
</dbReference>
<gene>
    <name evidence="4" type="ORF">WQQ_44950</name>
</gene>
<evidence type="ECO:0000256" key="1">
    <source>
        <dbReference type="SAM" id="Phobius"/>
    </source>
</evidence>
<accession>I8T2D3</accession>
<name>I8T2D3_9GAMM</name>
<dbReference type="InterPro" id="IPR001633">
    <property type="entry name" value="EAL_dom"/>
</dbReference>
<reference evidence="4 5" key="1">
    <citation type="journal article" date="2012" name="J. Bacteriol.">
        <title>Genome Sequence of n-Alkane-Degrading Hydrocarboniphaga effusa Strain AP103T (ATCC BAA-332T).</title>
        <authorList>
            <person name="Chang H.K."/>
            <person name="Zylstra G.J."/>
            <person name="Chae J.C."/>
        </authorList>
    </citation>
    <scope>NUCLEOTIDE SEQUENCE [LARGE SCALE GENOMIC DNA]</scope>
    <source>
        <strain evidence="4 5">AP103</strain>
    </source>
</reference>
<feature type="transmembrane region" description="Helical" evidence="1">
    <location>
        <begin position="368"/>
        <end position="391"/>
    </location>
</feature>
<dbReference type="AlphaFoldDB" id="I8T2D3"/>
<dbReference type="STRING" id="1172194.WQQ_44950"/>
<dbReference type="InterPro" id="IPR043128">
    <property type="entry name" value="Rev_trsase/Diguanyl_cyclase"/>
</dbReference>
<keyword evidence="1" id="KW-0812">Transmembrane</keyword>
<dbReference type="InterPro" id="IPR000014">
    <property type="entry name" value="PAS"/>
</dbReference>
<dbReference type="GO" id="GO:0071111">
    <property type="term" value="F:cyclic-guanylate-specific phosphodiesterase activity"/>
    <property type="evidence" value="ECO:0007669"/>
    <property type="project" value="InterPro"/>
</dbReference>